<protein>
    <submittedName>
        <fullName evidence="1">Uncharacterized protein</fullName>
    </submittedName>
</protein>
<dbReference type="Gene3D" id="3.40.50.12140">
    <property type="entry name" value="Domain of unknown function DUF4159"/>
    <property type="match status" value="1"/>
</dbReference>
<keyword evidence="2" id="KW-1185">Reference proteome</keyword>
<accession>A0A402CPP9</accession>
<reference evidence="1 2" key="1">
    <citation type="journal article" date="2019" name="Int. J. Syst. Evol. Microbiol.">
        <title>Capsulimonas corticalis gen. nov., sp. nov., an aerobic capsulated bacterium, of a novel bacterial order, Capsulimonadales ord. nov., of the class Armatimonadia of the phylum Armatimonadetes.</title>
        <authorList>
            <person name="Li J."/>
            <person name="Kudo C."/>
            <person name="Tonouchi A."/>
        </authorList>
    </citation>
    <scope>NUCLEOTIDE SEQUENCE [LARGE SCALE GENOMIC DNA]</scope>
    <source>
        <strain evidence="1 2">AX-7</strain>
    </source>
</reference>
<name>A0A402CPP9_9BACT</name>
<evidence type="ECO:0000313" key="2">
    <source>
        <dbReference type="Proteomes" id="UP000287394"/>
    </source>
</evidence>
<gene>
    <name evidence="1" type="ORF">CCAX7_50180</name>
</gene>
<dbReference type="EMBL" id="AP025739">
    <property type="protein sequence ID" value="BDI32967.1"/>
    <property type="molecule type" value="Genomic_DNA"/>
</dbReference>
<evidence type="ECO:0000313" key="1">
    <source>
        <dbReference type="EMBL" id="BDI32967.1"/>
    </source>
</evidence>
<dbReference type="InterPro" id="IPR011042">
    <property type="entry name" value="6-blade_b-propeller_TolB-like"/>
</dbReference>
<dbReference type="Proteomes" id="UP000287394">
    <property type="component" value="Chromosome"/>
</dbReference>
<dbReference type="Gene3D" id="2.120.10.30">
    <property type="entry name" value="TolB, C-terminal domain"/>
    <property type="match status" value="1"/>
</dbReference>
<dbReference type="KEGG" id="ccot:CCAX7_50180"/>
<proteinExistence type="predicted"/>
<dbReference type="SUPFAM" id="SSF50956">
    <property type="entry name" value="Thermostable phytase (3-phytase)"/>
    <property type="match status" value="1"/>
</dbReference>
<organism evidence="1 2">
    <name type="scientific">Capsulimonas corticalis</name>
    <dbReference type="NCBI Taxonomy" id="2219043"/>
    <lineage>
        <taxon>Bacteria</taxon>
        <taxon>Bacillati</taxon>
        <taxon>Armatimonadota</taxon>
        <taxon>Armatimonadia</taxon>
        <taxon>Capsulimonadales</taxon>
        <taxon>Capsulimonadaceae</taxon>
        <taxon>Capsulimonas</taxon>
    </lineage>
</organism>
<sequence length="1558" mass="163485">MFRKFRLGQASIAAALTLVSAAAVTPRAAQAAAYSYNSQQKTINAGVIVLQDRNNTPNTLPNTDPYPFYILSQRADVKPAGWTIVNPLAPKVVTVALQQHWDGVASNIPTDPYGIAASGHAYTIGAQVTPNMGAYWEVNLANIKNVDDLRQFNILLLNMRSNISFTLAEREMLRQYVDGGGQLLIENTGVDTTAVKNPFDIASDGPLFFKLQFTPGSYTVGVLPATPSGAFFRHPIISEPNFLSPTDLNSLGHSQDLAAADYGLVTSNINLPLDPTDTLSSVLLNAVNSTTPVVAAAQVGAGEVVVDTTASCNAINDFLGGYDSSNTIPQNAPNSGPFCTGDVGSNIATGPATLARAPIADLKFLVNVMSWTGIHNSEYGNSHQNSATTSALSAAVAPAWHYVSSNAISGYTPPAPPLYVAGSAGSAIYGHYLAVVDRGGVLHVFDLIPGEDLDADTKADDGDADYSLGAGYDEIWHTTGTGKPGLFSSSPTIAIPGPASAPVIYVEEKDGKVQSYDLASGLLGSAYTPSSGGKQYGDPATATKNIYAPAPTVYGNFLYAGQPDGSVMTVDFLNGGAQTQFAPQPNSLAPGYATGPEFVTAPPSVSLQWQYGLNGQSYNNDVVLYITTNRMVYSVFVGSYGELLTANGSDVVTKLFNNFPNSSMITSAPHAPTLYGLNTGYLSSASGGVSPQSFTSPTGAPYAPPFYADYLTSLTGAAGAGATRTAIALSDASNYQASTLTTYTSAPAIDKNGFAYLTVTNPDPNNKDSVIECIQDGVLPGNRSIRWRFRLPTSKDGAFTDSSGVDYSKLQDFNFIGAPVIDESGTVYALAADLTGTKAAVLSFDTNKAITANVFGANTPTGTVANFSVSQPIYNGQFQAYSEFGVTPIPLIQGVQFTGGGDGLLEFTNFGAIGAMGQGTLIPNLCEPAPIQVSYTRYDGTNNTPEGPVTVQLSSNMNWCILAGVASPVTAGLTLVGNYAFFGDTGGNLYRVSVHPSAASLSVAPYPKFVTTPLTALDIFGKKVLASVATGLTAADSIPVTGSGSIGLSGVVTSGGNTFPAISILQNVKTLVADSDRILELDADGDAIWSVDATTKATVAGGPFATVNPTGKVAIAHMDFKHPSDVSQLDSNTYLVADTGNNRCVEFDRAGKVIWELTRFQDPNGLLANTGQPDTLNQPTSIRAKRHYDATTGITNVHYLIADSGNSRIIEITDNFGPSGALSNNFPHNLTWVSHTYDVLGRQYRYVSADYFDGPDKGRYIVGLVSNKKISPYLPAQAVGPLKLGVQAPAAADAPGGSVVMLDYVDYATGALLPSSGYIHIDAESPTFPTNLRLRAYSSFNGYLLATGNDKGKFDIASAAADALANTGQNANSTFSFINPRYVKVVVDQIVVAGVATPRIHLLLADDDGAFDLRLQSPDAAHDGLLGFYKPYAQWGFTNVDYRAMQSPIDTSLATTFLRPARQFAASSIQLVGYDQGTIGGNQYTIGQYLLTSSTTDGDVGGENGLNNGPIPKIGGEVFTAKIGDYQAGNFYLSPSSTISRPTNSGPLVQPTSAVRSQ</sequence>